<dbReference type="SUPFAM" id="SSF57667">
    <property type="entry name" value="beta-beta-alpha zinc fingers"/>
    <property type="match status" value="1"/>
</dbReference>
<protein>
    <recommendedName>
        <fullName evidence="2">C2H2-type domain-containing protein</fullName>
    </recommendedName>
</protein>
<evidence type="ECO:0000259" key="2">
    <source>
        <dbReference type="PROSITE" id="PS50157"/>
    </source>
</evidence>
<name>A0A7K4EH72_9PSED</name>
<keyword evidence="1" id="KW-0479">Metal-binding</keyword>
<feature type="domain" description="C2H2-type" evidence="2">
    <location>
        <begin position="11"/>
        <end position="38"/>
    </location>
</feature>
<gene>
    <name evidence="3" type="ORF">CSV86_018140</name>
</gene>
<evidence type="ECO:0000256" key="1">
    <source>
        <dbReference type="PROSITE-ProRule" id="PRU00042"/>
    </source>
</evidence>
<dbReference type="Gene3D" id="2.20.28.10">
    <property type="match status" value="1"/>
</dbReference>
<dbReference type="InterPro" id="IPR013087">
    <property type="entry name" value="Znf_C2H2_type"/>
</dbReference>
<evidence type="ECO:0000313" key="4">
    <source>
        <dbReference type="Proteomes" id="UP000010448"/>
    </source>
</evidence>
<dbReference type="AlphaFoldDB" id="A0A7K4EH72"/>
<dbReference type="OrthoDB" id="6907455at2"/>
<keyword evidence="1" id="KW-0862">Zinc</keyword>
<sequence>MTRVQSPALTHMCRNCGRHFSLHQVREVHAAEHTPEGEAEVLVCPVCGSYDLDPLSEVPNAG</sequence>
<keyword evidence="1" id="KW-0863">Zinc-finger</keyword>
<dbReference type="GO" id="GO:0008270">
    <property type="term" value="F:zinc ion binding"/>
    <property type="evidence" value="ECO:0007669"/>
    <property type="project" value="UniProtKB-KW"/>
</dbReference>
<dbReference type="RefSeq" id="WP_080604760.1">
    <property type="nucleotide sequence ID" value="NZ_AMWJ02000002.1"/>
</dbReference>
<evidence type="ECO:0000313" key="3">
    <source>
        <dbReference type="EMBL" id="NNJ16984.1"/>
    </source>
</evidence>
<accession>A0A7K4EH72</accession>
<organism evidence="3 4">
    <name type="scientific">Pseudomonas bharatica CSV86</name>
    <dbReference type="NCBI Taxonomy" id="1005395"/>
    <lineage>
        <taxon>Bacteria</taxon>
        <taxon>Pseudomonadati</taxon>
        <taxon>Pseudomonadota</taxon>
        <taxon>Gammaproteobacteria</taxon>
        <taxon>Pseudomonadales</taxon>
        <taxon>Pseudomonadaceae</taxon>
        <taxon>Pseudomonas</taxon>
        <taxon>Pseudomonas bharatica</taxon>
    </lineage>
</organism>
<reference evidence="3 4" key="1">
    <citation type="journal article" date="2013" name="Genome Announc.">
        <title>Genome Sequence of Naphthalene-Degrading Soil Bacterium Pseudomonas putida CSV86.</title>
        <authorList>
            <person name="Phale P.S."/>
            <person name="Paliwal V."/>
            <person name="Raju S.C."/>
            <person name="Modak A."/>
            <person name="Purohit H.J."/>
        </authorList>
    </citation>
    <scope>NUCLEOTIDE SEQUENCE [LARGE SCALE GENOMIC DNA]</scope>
    <source>
        <strain evidence="3 4">CSV86</strain>
    </source>
</reference>
<keyword evidence="4" id="KW-1185">Reference proteome</keyword>
<comment type="caution">
    <text evidence="3">The sequence shown here is derived from an EMBL/GenBank/DDBJ whole genome shotgun (WGS) entry which is preliminary data.</text>
</comment>
<proteinExistence type="predicted"/>
<dbReference type="EMBL" id="AMWJ02000002">
    <property type="protein sequence ID" value="NNJ16984.1"/>
    <property type="molecule type" value="Genomic_DNA"/>
</dbReference>
<dbReference type="Proteomes" id="UP000010448">
    <property type="component" value="Unassembled WGS sequence"/>
</dbReference>
<dbReference type="PROSITE" id="PS00028">
    <property type="entry name" value="ZINC_FINGER_C2H2_1"/>
    <property type="match status" value="1"/>
</dbReference>
<dbReference type="InterPro" id="IPR036236">
    <property type="entry name" value="Znf_C2H2_sf"/>
</dbReference>
<dbReference type="PROSITE" id="PS50157">
    <property type="entry name" value="ZINC_FINGER_C2H2_2"/>
    <property type="match status" value="1"/>
</dbReference>